<protein>
    <submittedName>
        <fullName evidence="1">Uncharacterized protein</fullName>
    </submittedName>
</protein>
<evidence type="ECO:0000313" key="2">
    <source>
        <dbReference type="Proteomes" id="UP000250540"/>
    </source>
</evidence>
<evidence type="ECO:0000313" key="1">
    <source>
        <dbReference type="EMBL" id="AWY08064.1"/>
    </source>
</evidence>
<organism evidence="1 2">
    <name type="scientific">Klebsiella phage ZCKP1</name>
    <dbReference type="NCBI Taxonomy" id="2201417"/>
    <lineage>
        <taxon>Viruses</taxon>
        <taxon>Duplodnaviria</taxon>
        <taxon>Heunggongvirae</taxon>
        <taxon>Uroviricota</taxon>
        <taxon>Caudoviricetes</taxon>
        <taxon>Stephanstirmvirinae</taxon>
        <taxon>Phapecoctavirus</taxon>
        <taxon>Phapecoctavirus ZCKP1</taxon>
        <taxon>Klebsiella virus ZCKP1</taxon>
    </lineage>
</organism>
<dbReference type="Proteomes" id="UP000250540">
    <property type="component" value="Segment"/>
</dbReference>
<dbReference type="EMBL" id="MH252123">
    <property type="protein sequence ID" value="AWY08064.1"/>
    <property type="molecule type" value="Genomic_DNA"/>
</dbReference>
<name>A0A2Z4QDQ9_9CAUD</name>
<accession>A0A2Z4QDQ9</accession>
<reference evidence="1 2" key="1">
    <citation type="submission" date="2018-04" db="EMBL/GenBank/DDBJ databases">
        <title>Bacteriophage ZCKP1: a potential treatment for Klebsiella pneumoniae isolated from Egyptian diabetic foot patients.</title>
        <authorList>
            <person name="Taha O.A."/>
            <person name="Connerton P.L."/>
            <person name="Connerton I.F."/>
            <person name="El-Shibiny A."/>
        </authorList>
    </citation>
    <scope>NUCLEOTIDE SEQUENCE [LARGE SCALE GENOMIC DNA]</scope>
</reference>
<dbReference type="GeneID" id="54993905"/>
<sequence length="136" mass="15380">MSLVNTTTWATVSMSTVMSTPIWKLESNKHNGDIPHEKQNAVIRASLVMLGMAEDSHYSVERNVNIRSNNDKRVVFANTTLFTFPVSPNCGFKRIYQENDIFHFGDEEFTGWGASHIKMDDFGNSYDPAKADDTNQ</sequence>
<keyword evidence="2" id="KW-1185">Reference proteome</keyword>
<dbReference type="KEGG" id="vg:54993905"/>
<proteinExistence type="predicted"/>
<dbReference type="RefSeq" id="YP_009803342.1">
    <property type="nucleotide sequence ID" value="NC_047994.1"/>
</dbReference>